<dbReference type="KEGG" id="drg:H9K76_01380"/>
<evidence type="ECO:0000256" key="1">
    <source>
        <dbReference type="SAM" id="MobiDB-lite"/>
    </source>
</evidence>
<evidence type="ECO:0000313" key="3">
    <source>
        <dbReference type="EMBL" id="QNN57581.1"/>
    </source>
</evidence>
<organism evidence="3 4">
    <name type="scientific">Diaphorobacter ruginosibacter</name>
    <dbReference type="NCBI Taxonomy" id="1715720"/>
    <lineage>
        <taxon>Bacteria</taxon>
        <taxon>Pseudomonadati</taxon>
        <taxon>Pseudomonadota</taxon>
        <taxon>Betaproteobacteria</taxon>
        <taxon>Burkholderiales</taxon>
        <taxon>Comamonadaceae</taxon>
        <taxon>Diaphorobacter</taxon>
    </lineage>
</organism>
<evidence type="ECO:0000313" key="4">
    <source>
        <dbReference type="Proteomes" id="UP000515811"/>
    </source>
</evidence>
<sequence length="193" mass="20809">MNISMKITSAVAASLFSLSGFALTGDEVKAEKNNIDAQYKSAMAQCKTQNGNAKDVCEKQAKGNEKVARAELEARADPTESRQYKARLARADADYEVAKERCDDQSGNAKDVCKKDAQAAHVKAKEAAKVMRAEADPAGATPQRRAADVSEVRKEAAEETRDAQYKAAKERCDALSGAAKDTCVNDAKTRFAQ</sequence>
<name>A0A7G9RPQ6_9BURK</name>
<evidence type="ECO:0008006" key="5">
    <source>
        <dbReference type="Google" id="ProtNLM"/>
    </source>
</evidence>
<keyword evidence="4" id="KW-1185">Reference proteome</keyword>
<dbReference type="EMBL" id="CP060714">
    <property type="protein sequence ID" value="QNN57581.1"/>
    <property type="molecule type" value="Genomic_DNA"/>
</dbReference>
<feature type="chain" id="PRO_5028895810" description="Cell envelope biogenesis protein TolA" evidence="2">
    <location>
        <begin position="25"/>
        <end position="193"/>
    </location>
</feature>
<proteinExistence type="predicted"/>
<evidence type="ECO:0000256" key="2">
    <source>
        <dbReference type="SAM" id="SignalP"/>
    </source>
</evidence>
<feature type="region of interest" description="Disordered" evidence="1">
    <location>
        <begin position="127"/>
        <end position="164"/>
    </location>
</feature>
<reference evidence="3 4" key="1">
    <citation type="submission" date="2020-08" db="EMBL/GenBank/DDBJ databases">
        <title>Genome sequence of Diaphorobacter ruginosibacter DSM 27467T.</title>
        <authorList>
            <person name="Hyun D.-W."/>
            <person name="Bae J.-W."/>
        </authorList>
    </citation>
    <scope>NUCLEOTIDE SEQUENCE [LARGE SCALE GENOMIC DNA]</scope>
    <source>
        <strain evidence="3 4">DSM 27467</strain>
    </source>
</reference>
<feature type="compositionally biased region" description="Basic and acidic residues" evidence="1">
    <location>
        <begin position="145"/>
        <end position="164"/>
    </location>
</feature>
<accession>A0A7G9RPQ6</accession>
<dbReference type="RefSeq" id="WP_187597829.1">
    <property type="nucleotide sequence ID" value="NZ_CP060714.1"/>
</dbReference>
<dbReference type="Proteomes" id="UP000515811">
    <property type="component" value="Chromosome"/>
</dbReference>
<protein>
    <recommendedName>
        <fullName evidence="5">Cell envelope biogenesis protein TolA</fullName>
    </recommendedName>
</protein>
<dbReference type="AlphaFoldDB" id="A0A7G9RPQ6"/>
<feature type="signal peptide" evidence="2">
    <location>
        <begin position="1"/>
        <end position="24"/>
    </location>
</feature>
<gene>
    <name evidence="3" type="ORF">H9K76_01380</name>
</gene>
<keyword evidence="2" id="KW-0732">Signal</keyword>